<keyword evidence="9 11" id="KW-0057">Aromatic amino acid biosynthesis</keyword>
<feature type="binding site" evidence="11">
    <location>
        <position position="46"/>
    </location>
    <ligand>
        <name>NADP(+)</name>
        <dbReference type="ChEBI" id="CHEBI:58349"/>
    </ligand>
</feature>
<gene>
    <name evidence="11" type="primary">aroC</name>
    <name evidence="13" type="ORF">AFULGI_00007500</name>
</gene>
<dbReference type="GeneID" id="24794269"/>
<dbReference type="PROSITE" id="PS00789">
    <property type="entry name" value="CHORISMATE_SYNTHASE_3"/>
    <property type="match status" value="1"/>
</dbReference>
<keyword evidence="7 11" id="KW-0274">FAD</keyword>
<dbReference type="NCBIfam" id="NF003793">
    <property type="entry name" value="PRK05382.1"/>
    <property type="match status" value="1"/>
</dbReference>
<name>A0A075WJ25_ARCFL</name>
<evidence type="ECO:0000256" key="10">
    <source>
        <dbReference type="ARBA" id="ARBA00023239"/>
    </source>
</evidence>
<dbReference type="PIRSF" id="PIRSF001456">
    <property type="entry name" value="Chorismate_synth"/>
    <property type="match status" value="1"/>
</dbReference>
<dbReference type="PANTHER" id="PTHR21085">
    <property type="entry name" value="CHORISMATE SYNTHASE"/>
    <property type="match status" value="1"/>
</dbReference>
<evidence type="ECO:0000256" key="7">
    <source>
        <dbReference type="ARBA" id="ARBA00022827"/>
    </source>
</evidence>
<comment type="similarity">
    <text evidence="2 11 12">Belongs to the chorismate synthase family.</text>
</comment>
<dbReference type="NCBIfam" id="TIGR00033">
    <property type="entry name" value="aroC"/>
    <property type="match status" value="1"/>
</dbReference>
<dbReference type="InterPro" id="IPR035904">
    <property type="entry name" value="Chorismate_synth_AroC_sf"/>
</dbReference>
<keyword evidence="4 11" id="KW-0028">Amino-acid biosynthesis</keyword>
<feature type="binding site" evidence="11">
    <location>
        <position position="324"/>
    </location>
    <ligand>
        <name>FMN</name>
        <dbReference type="ChEBI" id="CHEBI:58210"/>
    </ligand>
</feature>
<dbReference type="EMBL" id="CP006577">
    <property type="protein sequence ID" value="AIG97548.1"/>
    <property type="molecule type" value="Genomic_DNA"/>
</dbReference>
<evidence type="ECO:0000256" key="5">
    <source>
        <dbReference type="ARBA" id="ARBA00022630"/>
    </source>
</evidence>
<comment type="function">
    <text evidence="11">Catalyzes the anti-1,4-elimination of the C-3 phosphate and the C-6 proR hydrogen from 5-enolpyruvylshikimate-3-phosphate (EPSP) to yield chorismate, which is the branch point compound that serves as the starting substrate for the three terminal pathways of aromatic amino acid biosynthesis. This reaction introduces a second double bond into the aromatic ring system.</text>
</comment>
<evidence type="ECO:0000256" key="9">
    <source>
        <dbReference type="ARBA" id="ARBA00023141"/>
    </source>
</evidence>
<dbReference type="Gene3D" id="3.60.150.10">
    <property type="entry name" value="Chorismate synthase AroC"/>
    <property type="match status" value="1"/>
</dbReference>
<evidence type="ECO:0000256" key="12">
    <source>
        <dbReference type="RuleBase" id="RU000605"/>
    </source>
</evidence>
<dbReference type="PROSITE" id="PS00787">
    <property type="entry name" value="CHORISMATE_SYNTHASE_1"/>
    <property type="match status" value="1"/>
</dbReference>
<comment type="catalytic activity">
    <reaction evidence="11 12">
        <text>5-O-(1-carboxyvinyl)-3-phosphoshikimate = chorismate + phosphate</text>
        <dbReference type="Rhea" id="RHEA:21020"/>
        <dbReference type="ChEBI" id="CHEBI:29748"/>
        <dbReference type="ChEBI" id="CHEBI:43474"/>
        <dbReference type="ChEBI" id="CHEBI:57701"/>
        <dbReference type="EC" id="4.2.3.5"/>
    </reaction>
</comment>
<dbReference type="RefSeq" id="WP_010878173.1">
    <property type="nucleotide sequence ID" value="NZ_CP006577.1"/>
</dbReference>
<evidence type="ECO:0000256" key="3">
    <source>
        <dbReference type="ARBA" id="ARBA00013036"/>
    </source>
</evidence>
<reference evidence="13 14" key="1">
    <citation type="submission" date="2013-07" db="EMBL/GenBank/DDBJ databases">
        <title>Genome of Archaeoglobus fulgidus.</title>
        <authorList>
            <person name="Fiebig A."/>
            <person name="Birkeland N.-K."/>
        </authorList>
    </citation>
    <scope>NUCLEOTIDE SEQUENCE [LARGE SCALE GENOMIC DNA]</scope>
    <source>
        <strain evidence="13 14">DSM 8774</strain>
    </source>
</reference>
<evidence type="ECO:0000256" key="6">
    <source>
        <dbReference type="ARBA" id="ARBA00022643"/>
    </source>
</evidence>
<evidence type="ECO:0000256" key="4">
    <source>
        <dbReference type="ARBA" id="ARBA00022605"/>
    </source>
</evidence>
<accession>A0A075WJ25</accession>
<comment type="cofactor">
    <cofactor evidence="11 12">
        <name>FMNH2</name>
        <dbReference type="ChEBI" id="CHEBI:57618"/>
    </cofactor>
    <text evidence="11 12">Reduced FMN (FMNH(2)).</text>
</comment>
<dbReference type="InterPro" id="IPR000453">
    <property type="entry name" value="Chorismate_synth"/>
</dbReference>
<evidence type="ECO:0000256" key="1">
    <source>
        <dbReference type="ARBA" id="ARBA00005044"/>
    </source>
</evidence>
<dbReference type="GO" id="GO:0009073">
    <property type="term" value="P:aromatic amino acid family biosynthetic process"/>
    <property type="evidence" value="ECO:0007669"/>
    <property type="project" value="UniProtKB-KW"/>
</dbReference>
<dbReference type="SUPFAM" id="SSF103263">
    <property type="entry name" value="Chorismate synthase, AroC"/>
    <property type="match status" value="1"/>
</dbReference>
<dbReference type="GO" id="GO:0004107">
    <property type="term" value="F:chorismate synthase activity"/>
    <property type="evidence" value="ECO:0007669"/>
    <property type="project" value="UniProtKB-UniRule"/>
</dbReference>
<keyword evidence="5 11" id="KW-0285">Flavoprotein</keyword>
<dbReference type="UniPathway" id="UPA00053">
    <property type="reaction ID" value="UER00090"/>
</dbReference>
<evidence type="ECO:0000313" key="13">
    <source>
        <dbReference type="EMBL" id="AIG97548.1"/>
    </source>
</evidence>
<feature type="binding site" evidence="11">
    <location>
        <begin position="297"/>
        <end position="301"/>
    </location>
    <ligand>
        <name>FMN</name>
        <dbReference type="ChEBI" id="CHEBI:58210"/>
    </ligand>
</feature>
<dbReference type="HAMAP" id="MF_00300">
    <property type="entry name" value="Chorismate_synth"/>
    <property type="match status" value="1"/>
</dbReference>
<dbReference type="FunFam" id="3.60.150.10:FF:000002">
    <property type="entry name" value="Chorismate synthase"/>
    <property type="match status" value="1"/>
</dbReference>
<dbReference type="CDD" id="cd07304">
    <property type="entry name" value="Chorismate_synthase"/>
    <property type="match status" value="1"/>
</dbReference>
<evidence type="ECO:0000256" key="2">
    <source>
        <dbReference type="ARBA" id="ARBA00008014"/>
    </source>
</evidence>
<organism evidence="13 14">
    <name type="scientific">Archaeoglobus fulgidus DSM 8774</name>
    <dbReference type="NCBI Taxonomy" id="1344584"/>
    <lineage>
        <taxon>Archaea</taxon>
        <taxon>Methanobacteriati</taxon>
        <taxon>Methanobacteriota</taxon>
        <taxon>Archaeoglobi</taxon>
        <taxon>Archaeoglobales</taxon>
        <taxon>Archaeoglobaceae</taxon>
        <taxon>Archaeoglobus</taxon>
    </lineage>
</organism>
<keyword evidence="10 11" id="KW-0456">Lyase</keyword>
<dbReference type="Proteomes" id="UP000028501">
    <property type="component" value="Chromosome"/>
</dbReference>
<sequence length="360" mass="39263">MNTFGHFLRVTTWGESHGRAVGCVIDGFPAGLEVDEEFIQREMERRRPGKKYTTQRKEVDRVEILSGVFEGLTTATPISMVVWNVDADSSAYESLKTVFRPGHADYTYWAKFGVRDWRGGGRASARETAARVAAGAMAKLLLRRYDVKVMGYAKEIAGVSCEVDDAEKAFERAERSPLRMPDERAEKEAEQRLKEAMSEGDSVGGVVEVVAKNVPAGLGEPVFGKLDAYLAYAVMGIPAVKGVEIGAGFEAARKRGSENNDPIVLKDGRIRFATNNAGGILGGISNGEDIVLRAAIKPTPSISKKQRTVDYEKMEEAEISVKGRHDPCIVPRAVPVVEAMVALVLADCMLMQGLIPRSLL</sequence>
<feature type="binding site" evidence="11">
    <location>
        <position position="51"/>
    </location>
    <ligand>
        <name>NADP(+)</name>
        <dbReference type="ChEBI" id="CHEBI:58349"/>
    </ligand>
</feature>
<dbReference type="Pfam" id="PF01264">
    <property type="entry name" value="Chorismate_synt"/>
    <property type="match status" value="1"/>
</dbReference>
<feature type="binding site" evidence="11">
    <location>
        <begin position="122"/>
        <end position="124"/>
    </location>
    <ligand>
        <name>FMN</name>
        <dbReference type="ChEBI" id="CHEBI:58210"/>
    </ligand>
</feature>
<comment type="caution">
    <text evidence="11">Lacks conserved residue(s) required for the propagation of feature annotation.</text>
</comment>
<dbReference type="GO" id="GO:0010181">
    <property type="term" value="F:FMN binding"/>
    <property type="evidence" value="ECO:0007669"/>
    <property type="project" value="TreeGrafter"/>
</dbReference>
<comment type="pathway">
    <text evidence="1 11 12">Metabolic intermediate biosynthesis; chorismate biosynthesis; chorismate from D-erythrose 4-phosphate and phosphoenolpyruvate: step 7/7.</text>
</comment>
<dbReference type="InterPro" id="IPR020541">
    <property type="entry name" value="Chorismate_synthase_CS"/>
</dbReference>
<protein>
    <recommendedName>
        <fullName evidence="3 11">Chorismate synthase</fullName>
        <shortName evidence="11">CS</shortName>
        <ecNumber evidence="3 11">4.2.3.5</ecNumber>
    </recommendedName>
    <alternativeName>
        <fullName evidence="11">5-enolpyruvylshikimate-3-phosphate phospholyase</fullName>
    </alternativeName>
</protein>
<dbReference type="GO" id="GO:0005829">
    <property type="term" value="C:cytosol"/>
    <property type="evidence" value="ECO:0007669"/>
    <property type="project" value="TreeGrafter"/>
</dbReference>
<proteinExistence type="inferred from homology"/>
<keyword evidence="6 11" id="KW-0288">FMN</keyword>
<dbReference type="KEGG" id="afg:AFULGI_00007500"/>
<dbReference type="PROSITE" id="PS00788">
    <property type="entry name" value="CHORISMATE_SYNTHASE_2"/>
    <property type="match status" value="1"/>
</dbReference>
<keyword evidence="8 11" id="KW-0521">NADP</keyword>
<evidence type="ECO:0000313" key="14">
    <source>
        <dbReference type="Proteomes" id="UP000028501"/>
    </source>
</evidence>
<dbReference type="SMR" id="A0A075WJ25"/>
<dbReference type="EC" id="4.2.3.5" evidence="3 11"/>
<evidence type="ECO:0000256" key="11">
    <source>
        <dbReference type="HAMAP-Rule" id="MF_00300"/>
    </source>
</evidence>
<dbReference type="GO" id="GO:0008652">
    <property type="term" value="P:amino acid biosynthetic process"/>
    <property type="evidence" value="ECO:0007669"/>
    <property type="project" value="UniProtKB-KW"/>
</dbReference>
<dbReference type="GO" id="GO:0009423">
    <property type="term" value="P:chorismate biosynthetic process"/>
    <property type="evidence" value="ECO:0007669"/>
    <property type="project" value="UniProtKB-UniRule"/>
</dbReference>
<dbReference type="AlphaFoldDB" id="A0A075WJ25"/>
<dbReference type="PANTHER" id="PTHR21085:SF0">
    <property type="entry name" value="CHORISMATE SYNTHASE"/>
    <property type="match status" value="1"/>
</dbReference>
<dbReference type="HOGENOM" id="CLU_034547_0_0_2"/>
<evidence type="ECO:0000256" key="8">
    <source>
        <dbReference type="ARBA" id="ARBA00022857"/>
    </source>
</evidence>
<feature type="binding site" evidence="11">
    <location>
        <position position="282"/>
    </location>
    <ligand>
        <name>FMN</name>
        <dbReference type="ChEBI" id="CHEBI:58210"/>
    </ligand>
</feature>